<evidence type="ECO:0000259" key="5">
    <source>
        <dbReference type="PROSITE" id="PS51078"/>
    </source>
</evidence>
<keyword evidence="2 6" id="KW-0238">DNA-binding</keyword>
<dbReference type="PROSITE" id="PS51078">
    <property type="entry name" value="ICLR_ED"/>
    <property type="match status" value="1"/>
</dbReference>
<evidence type="ECO:0000256" key="2">
    <source>
        <dbReference type="ARBA" id="ARBA00023125"/>
    </source>
</evidence>
<dbReference type="InterPro" id="IPR029016">
    <property type="entry name" value="GAF-like_dom_sf"/>
</dbReference>
<evidence type="ECO:0000256" key="3">
    <source>
        <dbReference type="ARBA" id="ARBA00023163"/>
    </source>
</evidence>
<dbReference type="InterPro" id="IPR036388">
    <property type="entry name" value="WH-like_DNA-bd_sf"/>
</dbReference>
<proteinExistence type="predicted"/>
<dbReference type="SUPFAM" id="SSF46785">
    <property type="entry name" value="Winged helix' DNA-binding domain"/>
    <property type="match status" value="1"/>
</dbReference>
<evidence type="ECO:0000313" key="7">
    <source>
        <dbReference type="Proteomes" id="UP000588112"/>
    </source>
</evidence>
<dbReference type="RefSeq" id="WP_204070467.1">
    <property type="nucleotide sequence ID" value="NZ_BOOS01000035.1"/>
</dbReference>
<dbReference type="InterPro" id="IPR050707">
    <property type="entry name" value="HTH_MetabolicPath_Reg"/>
</dbReference>
<feature type="domain" description="IclR-ED" evidence="5">
    <location>
        <begin position="81"/>
        <end position="259"/>
    </location>
</feature>
<dbReference type="PANTHER" id="PTHR30136">
    <property type="entry name" value="HELIX-TURN-HELIX TRANSCRIPTIONAL REGULATOR, ICLR FAMILY"/>
    <property type="match status" value="1"/>
</dbReference>
<dbReference type="Proteomes" id="UP000588112">
    <property type="component" value="Unassembled WGS sequence"/>
</dbReference>
<keyword evidence="1" id="KW-0805">Transcription regulation</keyword>
<dbReference type="PROSITE" id="PS51077">
    <property type="entry name" value="HTH_ICLR"/>
    <property type="match status" value="1"/>
</dbReference>
<dbReference type="SMART" id="SM00346">
    <property type="entry name" value="HTH_ICLR"/>
    <property type="match status" value="1"/>
</dbReference>
<keyword evidence="7" id="KW-1185">Reference proteome</keyword>
<dbReference type="InterPro" id="IPR036390">
    <property type="entry name" value="WH_DNA-bd_sf"/>
</dbReference>
<sequence length="297" mass="32287">MTALSAEPGQATSARRELPPSMVERMTLIIDAFDGRFTHLTLEDVARCTHLPRSTAHRILDQLVRLQWLEHTSSGYSLGKRALGLGGGDGSHGEIREAAAPLLHDLQMRTGMVVHLAVLDGPEVFYLDKVGGRFALAVPSRVGGRAPAHSTALGKAILAWLEPERVEELVRDRISRLTSRTIGDIGTLHQELHRIRRRQGLAFERGESFPAIACAAAAIRGQEGPVASISLVGDSQTPLENVAPLVVDAARQASLALFSCEDDQRGRSRQATRVPGRTWSTETMNRWLSMGGADGWL</sequence>
<dbReference type="Pfam" id="PF09339">
    <property type="entry name" value="HTH_IclR"/>
    <property type="match status" value="1"/>
</dbReference>
<dbReference type="Gene3D" id="1.10.10.10">
    <property type="entry name" value="Winged helix-like DNA-binding domain superfamily/Winged helix DNA-binding domain"/>
    <property type="match status" value="1"/>
</dbReference>
<dbReference type="GO" id="GO:0003700">
    <property type="term" value="F:DNA-binding transcription factor activity"/>
    <property type="evidence" value="ECO:0007669"/>
    <property type="project" value="TreeGrafter"/>
</dbReference>
<dbReference type="Pfam" id="PF01614">
    <property type="entry name" value="IclR_C"/>
    <property type="match status" value="1"/>
</dbReference>
<dbReference type="InterPro" id="IPR014757">
    <property type="entry name" value="Tscrpt_reg_IclR_C"/>
</dbReference>
<dbReference type="SUPFAM" id="SSF55781">
    <property type="entry name" value="GAF domain-like"/>
    <property type="match status" value="1"/>
</dbReference>
<evidence type="ECO:0000256" key="1">
    <source>
        <dbReference type="ARBA" id="ARBA00023015"/>
    </source>
</evidence>
<dbReference type="Gene3D" id="3.30.450.40">
    <property type="match status" value="1"/>
</dbReference>
<accession>A0A7W8Z0F9</accession>
<dbReference type="GO" id="GO:0003677">
    <property type="term" value="F:DNA binding"/>
    <property type="evidence" value="ECO:0007669"/>
    <property type="project" value="UniProtKB-KW"/>
</dbReference>
<dbReference type="AlphaFoldDB" id="A0A7W8Z0F9"/>
<keyword evidence="3" id="KW-0804">Transcription</keyword>
<protein>
    <submittedName>
        <fullName evidence="6">DNA-binding IclR family transcriptional regulator</fullName>
    </submittedName>
</protein>
<evidence type="ECO:0000259" key="4">
    <source>
        <dbReference type="PROSITE" id="PS51077"/>
    </source>
</evidence>
<dbReference type="GO" id="GO:0045892">
    <property type="term" value="P:negative regulation of DNA-templated transcription"/>
    <property type="evidence" value="ECO:0007669"/>
    <property type="project" value="TreeGrafter"/>
</dbReference>
<dbReference type="EMBL" id="JACHBR010000001">
    <property type="protein sequence ID" value="MBB5625186.1"/>
    <property type="molecule type" value="Genomic_DNA"/>
</dbReference>
<name>A0A7W8Z0F9_9ACTN</name>
<evidence type="ECO:0000313" key="6">
    <source>
        <dbReference type="EMBL" id="MBB5625186.1"/>
    </source>
</evidence>
<dbReference type="PANTHER" id="PTHR30136:SF24">
    <property type="entry name" value="HTH-TYPE TRANSCRIPTIONAL REPRESSOR ALLR"/>
    <property type="match status" value="1"/>
</dbReference>
<comment type="caution">
    <text evidence="6">The sequence shown here is derived from an EMBL/GenBank/DDBJ whole genome shotgun (WGS) entry which is preliminary data.</text>
</comment>
<gene>
    <name evidence="6" type="ORF">BJ981_000885</name>
</gene>
<reference evidence="6 7" key="1">
    <citation type="submission" date="2020-08" db="EMBL/GenBank/DDBJ databases">
        <title>Sequencing the genomes of 1000 actinobacteria strains.</title>
        <authorList>
            <person name="Klenk H.-P."/>
        </authorList>
    </citation>
    <scope>NUCLEOTIDE SEQUENCE [LARGE SCALE GENOMIC DNA]</scope>
    <source>
        <strain evidence="6 7">DSM 45790</strain>
    </source>
</reference>
<organism evidence="6 7">
    <name type="scientific">Sphaerisporangium krabiense</name>
    <dbReference type="NCBI Taxonomy" id="763782"/>
    <lineage>
        <taxon>Bacteria</taxon>
        <taxon>Bacillati</taxon>
        <taxon>Actinomycetota</taxon>
        <taxon>Actinomycetes</taxon>
        <taxon>Streptosporangiales</taxon>
        <taxon>Streptosporangiaceae</taxon>
        <taxon>Sphaerisporangium</taxon>
    </lineage>
</organism>
<feature type="domain" description="HTH iclR-type" evidence="4">
    <location>
        <begin position="20"/>
        <end position="80"/>
    </location>
</feature>
<dbReference type="InterPro" id="IPR005471">
    <property type="entry name" value="Tscrpt_reg_IclR_N"/>
</dbReference>